<keyword evidence="5 12" id="KW-0349">Heme</keyword>
<evidence type="ECO:0000256" key="12">
    <source>
        <dbReference type="PIRNR" id="PIRNR006446"/>
    </source>
</evidence>
<gene>
    <name evidence="13" type="ORF">FB554_3205</name>
</gene>
<feature type="transmembrane region" description="Helical" evidence="12">
    <location>
        <begin position="127"/>
        <end position="150"/>
    </location>
</feature>
<dbReference type="Pfam" id="PF01654">
    <property type="entry name" value="Cyt_bd_oxida_I"/>
    <property type="match status" value="1"/>
</dbReference>
<dbReference type="PANTHER" id="PTHR30365">
    <property type="entry name" value="CYTOCHROME D UBIQUINOL OXIDASE"/>
    <property type="match status" value="1"/>
</dbReference>
<evidence type="ECO:0000256" key="7">
    <source>
        <dbReference type="ARBA" id="ARBA00022723"/>
    </source>
</evidence>
<keyword evidence="10 12" id="KW-0408">Iron</keyword>
<accession>A0A542WZ90</accession>
<feature type="transmembrane region" description="Helical" evidence="12">
    <location>
        <begin position="53"/>
        <end position="71"/>
    </location>
</feature>
<evidence type="ECO:0000256" key="5">
    <source>
        <dbReference type="ARBA" id="ARBA00022617"/>
    </source>
</evidence>
<dbReference type="GO" id="GO:0005886">
    <property type="term" value="C:plasma membrane"/>
    <property type="evidence" value="ECO:0007669"/>
    <property type="project" value="UniProtKB-SubCell"/>
</dbReference>
<keyword evidence="3 12" id="KW-0813">Transport</keyword>
<dbReference type="GO" id="GO:0020037">
    <property type="term" value="F:heme binding"/>
    <property type="evidence" value="ECO:0007669"/>
    <property type="project" value="TreeGrafter"/>
</dbReference>
<evidence type="ECO:0000313" key="13">
    <source>
        <dbReference type="EMBL" id="TQL28897.1"/>
    </source>
</evidence>
<keyword evidence="6 12" id="KW-0812">Transmembrane</keyword>
<dbReference type="GO" id="GO:0009055">
    <property type="term" value="F:electron transfer activity"/>
    <property type="evidence" value="ECO:0007669"/>
    <property type="project" value="UniProtKB-UniRule"/>
</dbReference>
<dbReference type="InterPro" id="IPR002585">
    <property type="entry name" value="Cyt-d_ubiquinol_oxidase_su_1"/>
</dbReference>
<evidence type="ECO:0000256" key="4">
    <source>
        <dbReference type="ARBA" id="ARBA00022475"/>
    </source>
</evidence>
<evidence type="ECO:0000256" key="1">
    <source>
        <dbReference type="ARBA" id="ARBA00004651"/>
    </source>
</evidence>
<feature type="transmembrane region" description="Helical" evidence="12">
    <location>
        <begin position="346"/>
        <end position="367"/>
    </location>
</feature>
<keyword evidence="4 12" id="KW-1003">Cell membrane</keyword>
<feature type="transmembrane region" description="Helical" evidence="12">
    <location>
        <begin position="20"/>
        <end position="41"/>
    </location>
</feature>
<evidence type="ECO:0000256" key="10">
    <source>
        <dbReference type="ARBA" id="ARBA00023004"/>
    </source>
</evidence>
<feature type="transmembrane region" description="Helical" evidence="12">
    <location>
        <begin position="430"/>
        <end position="449"/>
    </location>
</feature>
<dbReference type="PANTHER" id="PTHR30365:SF15">
    <property type="entry name" value="CYTOCHROME BD UBIQUINOL OXIDASE SUBUNIT 1"/>
    <property type="match status" value="1"/>
</dbReference>
<dbReference type="GO" id="GO:0019646">
    <property type="term" value="P:aerobic electron transport chain"/>
    <property type="evidence" value="ECO:0007669"/>
    <property type="project" value="InterPro"/>
</dbReference>
<keyword evidence="14" id="KW-1185">Reference proteome</keyword>
<feature type="transmembrane region" description="Helical" evidence="12">
    <location>
        <begin position="91"/>
        <end position="115"/>
    </location>
</feature>
<dbReference type="OrthoDB" id="9807042at2"/>
<evidence type="ECO:0000256" key="8">
    <source>
        <dbReference type="ARBA" id="ARBA00022982"/>
    </source>
</evidence>
<reference evidence="13 14" key="1">
    <citation type="submission" date="2019-06" db="EMBL/GenBank/DDBJ databases">
        <title>Sequencing the genomes of 1000 actinobacteria strains.</title>
        <authorList>
            <person name="Klenk H.-P."/>
        </authorList>
    </citation>
    <scope>NUCLEOTIDE SEQUENCE [LARGE SCALE GENOMIC DNA]</scope>
    <source>
        <strain evidence="13 14">DSM 24617</strain>
    </source>
</reference>
<dbReference type="GO" id="GO:0070069">
    <property type="term" value="C:cytochrome complex"/>
    <property type="evidence" value="ECO:0007669"/>
    <property type="project" value="UniProtKB-UniRule"/>
</dbReference>
<sequence length="479" mass="53256">MGNLDLARWQFAITTVYHFLFVPITIGMSAFVAAFHTAYLRTRKPEYMRLSKFYGKLFTINFALGLVTGIVQEFQFGMNWSNYSRFVGDIFGAPLALEALLAFFLESTFLGLWLFGWGRIPEKLHNACIWIVHIGTLLSAYFILAANSFMQNPVGWRFNPETNRAELTDFVAVLLNKVQLVAFPHVVTACFMVGGAIVMSVALFMMRRHRRSEERTEDIPMYRKAVKAGAVVTLIAGIGVAITGDLQGKVMTEVQPMKMAAAEALYDTPPDGQCANFSVLSIGTLDGSEAKEIVEVPCLLSFLGTGSFDGKVEGIRDLEAAYQEKYKDNPVTYSASYVPNIPVSYWNFRFMIGAGVAAAAIAALALFSIRKNRVPMQRWWGPLLVIAPLAAVFGNSFGWIFTEMGRQPWVVFGVYTTAQGVSPSVTSSDIIISMTVYTLLYAALAVVEVRLFMRYVRKGAEPYEPVTQHEGEDQLSFSY</sequence>
<evidence type="ECO:0000256" key="3">
    <source>
        <dbReference type="ARBA" id="ARBA00022448"/>
    </source>
</evidence>
<proteinExistence type="inferred from homology"/>
<comment type="similarity">
    <text evidence="2 12">Belongs to the cytochrome ubiquinol oxidase subunit 1 family.</text>
</comment>
<feature type="transmembrane region" description="Helical" evidence="12">
    <location>
        <begin position="379"/>
        <end position="401"/>
    </location>
</feature>
<evidence type="ECO:0000256" key="2">
    <source>
        <dbReference type="ARBA" id="ARBA00009819"/>
    </source>
</evidence>
<feature type="transmembrane region" description="Helical" evidence="12">
    <location>
        <begin position="182"/>
        <end position="204"/>
    </location>
</feature>
<keyword evidence="11 12" id="KW-0472">Membrane</keyword>
<keyword evidence="7 12" id="KW-0479">Metal-binding</keyword>
<evidence type="ECO:0000313" key="14">
    <source>
        <dbReference type="Proteomes" id="UP000318336"/>
    </source>
</evidence>
<dbReference type="GO" id="GO:0046872">
    <property type="term" value="F:metal ion binding"/>
    <property type="evidence" value="ECO:0007669"/>
    <property type="project" value="UniProtKB-UniRule"/>
</dbReference>
<protein>
    <submittedName>
        <fullName evidence="13">Cytochrome d ubiquinol oxidase subunit I</fullName>
    </submittedName>
</protein>
<keyword evidence="9 12" id="KW-1133">Transmembrane helix</keyword>
<evidence type="ECO:0000256" key="11">
    <source>
        <dbReference type="ARBA" id="ARBA00023136"/>
    </source>
</evidence>
<dbReference type="GO" id="GO:0016682">
    <property type="term" value="F:oxidoreductase activity, acting on diphenols and related substances as donors, oxygen as acceptor"/>
    <property type="evidence" value="ECO:0007669"/>
    <property type="project" value="TreeGrafter"/>
</dbReference>
<dbReference type="EMBL" id="VFOK01000002">
    <property type="protein sequence ID" value="TQL28897.1"/>
    <property type="molecule type" value="Genomic_DNA"/>
</dbReference>
<evidence type="ECO:0000256" key="6">
    <source>
        <dbReference type="ARBA" id="ARBA00022692"/>
    </source>
</evidence>
<dbReference type="Proteomes" id="UP000318336">
    <property type="component" value="Unassembled WGS sequence"/>
</dbReference>
<dbReference type="RefSeq" id="WP_142007667.1">
    <property type="nucleotide sequence ID" value="NZ_CAJTBP010000001.1"/>
</dbReference>
<keyword evidence="8 12" id="KW-0249">Electron transport</keyword>
<feature type="transmembrane region" description="Helical" evidence="12">
    <location>
        <begin position="225"/>
        <end position="244"/>
    </location>
</feature>
<comment type="caution">
    <text evidence="13">The sequence shown here is derived from an EMBL/GenBank/DDBJ whole genome shotgun (WGS) entry which is preliminary data.</text>
</comment>
<dbReference type="AlphaFoldDB" id="A0A542WZ90"/>
<organism evidence="13 14">
    <name type="scientific">Barrientosiimonas humi</name>
    <dbReference type="NCBI Taxonomy" id="999931"/>
    <lineage>
        <taxon>Bacteria</taxon>
        <taxon>Bacillati</taxon>
        <taxon>Actinomycetota</taxon>
        <taxon>Actinomycetes</taxon>
        <taxon>Micrococcales</taxon>
        <taxon>Dermacoccaceae</taxon>
        <taxon>Barrientosiimonas</taxon>
    </lineage>
</organism>
<name>A0A542WZ90_9MICO</name>
<dbReference type="PIRSF" id="PIRSF006446">
    <property type="entry name" value="Cyt_quinol_oxidase_1"/>
    <property type="match status" value="1"/>
</dbReference>
<evidence type="ECO:0000256" key="9">
    <source>
        <dbReference type="ARBA" id="ARBA00022989"/>
    </source>
</evidence>
<comment type="subcellular location">
    <subcellularLocation>
        <location evidence="1">Cell membrane</location>
        <topology evidence="1">Multi-pass membrane protein</topology>
    </subcellularLocation>
</comment>